<reference evidence="1 2" key="1">
    <citation type="submission" date="2018-11" db="EMBL/GenBank/DDBJ databases">
        <title>Proposal to divide the Flavobacteriaceae and reorganize its genera based on Amino Acid Identity values calculated from whole genome sequences.</title>
        <authorList>
            <person name="Nicholson A.C."/>
            <person name="Gulvik C.A."/>
            <person name="Whitney A.M."/>
            <person name="Humrighouse B.W."/>
            <person name="Bell M."/>
            <person name="Holmes B."/>
            <person name="Steigerwalt A.G."/>
            <person name="Villarma A."/>
            <person name="Sheth M."/>
            <person name="Batra D."/>
            <person name="Pryor J."/>
            <person name="Bernardet J.-F."/>
            <person name="Hugo C."/>
            <person name="Kampfer P."/>
            <person name="Newman J."/>
            <person name="McQuiston J.R."/>
        </authorList>
    </citation>
    <scope>NUCLEOTIDE SEQUENCE [LARGE SCALE GENOMIC DNA]</scope>
    <source>
        <strain evidence="1 2">H5559</strain>
    </source>
</reference>
<evidence type="ECO:0000313" key="1">
    <source>
        <dbReference type="EMBL" id="AZB17831.1"/>
    </source>
</evidence>
<dbReference type="AlphaFoldDB" id="A0AAD1DUX6"/>
<evidence type="ECO:0000313" key="2">
    <source>
        <dbReference type="Proteomes" id="UP000269015"/>
    </source>
</evidence>
<name>A0AAD1DUX6_CHRID</name>
<proteinExistence type="predicted"/>
<sequence>MSGSSSEVRFFVLIEKLCISIYLLQVTQVLQMETRSDQFAKSTRGNILDRIKHISTNKKQIPKQEPVLSLSGNQEIGNASYKFSTFNSRFSTFIVV</sequence>
<dbReference type="Proteomes" id="UP000269015">
    <property type="component" value="Chromosome"/>
</dbReference>
<organism evidence="1 2">
    <name type="scientific">Chryseobacterium indologenes</name>
    <name type="common">Flavobacterium indologenes</name>
    <dbReference type="NCBI Taxonomy" id="253"/>
    <lineage>
        <taxon>Bacteria</taxon>
        <taxon>Pseudomonadati</taxon>
        <taxon>Bacteroidota</taxon>
        <taxon>Flavobacteriia</taxon>
        <taxon>Flavobacteriales</taxon>
        <taxon>Weeksellaceae</taxon>
        <taxon>Chryseobacterium group</taxon>
        <taxon>Chryseobacterium</taxon>
    </lineage>
</organism>
<protein>
    <submittedName>
        <fullName evidence="1">Uncharacterized protein</fullName>
    </submittedName>
</protein>
<gene>
    <name evidence="1" type="ORF">EG352_08615</name>
</gene>
<dbReference type="EMBL" id="CP033930">
    <property type="protein sequence ID" value="AZB17831.1"/>
    <property type="molecule type" value="Genomic_DNA"/>
</dbReference>
<accession>A0AAD1DUX6</accession>